<gene>
    <name evidence="4" type="ORF">IAD51_02790</name>
</gene>
<keyword evidence="1 4" id="KW-0378">Hydrolase</keyword>
<dbReference type="InterPro" id="IPR006047">
    <property type="entry name" value="GH13_cat_dom"/>
</dbReference>
<dbReference type="AlphaFoldDB" id="A0A9D1HRW6"/>
<evidence type="ECO:0000313" key="4">
    <source>
        <dbReference type="EMBL" id="HIU21152.1"/>
    </source>
</evidence>
<dbReference type="Gene3D" id="3.90.400.10">
    <property type="entry name" value="Oligo-1,6-glucosidase, Domain 2"/>
    <property type="match status" value="1"/>
</dbReference>
<proteinExistence type="predicted"/>
<reference evidence="4" key="2">
    <citation type="journal article" date="2021" name="PeerJ">
        <title>Extensive microbial diversity within the chicken gut microbiome revealed by metagenomics and culture.</title>
        <authorList>
            <person name="Gilroy R."/>
            <person name="Ravi A."/>
            <person name="Getino M."/>
            <person name="Pursley I."/>
            <person name="Horton D.L."/>
            <person name="Alikhan N.F."/>
            <person name="Baker D."/>
            <person name="Gharbi K."/>
            <person name="Hall N."/>
            <person name="Watson M."/>
            <person name="Adriaenssens E.M."/>
            <person name="Foster-Nyarko E."/>
            <person name="Jarju S."/>
            <person name="Secka A."/>
            <person name="Antonio M."/>
            <person name="Oren A."/>
            <person name="Chaudhuri R.R."/>
            <person name="La Ragione R."/>
            <person name="Hildebrand F."/>
            <person name="Pallen M.J."/>
        </authorList>
    </citation>
    <scope>NUCLEOTIDE SEQUENCE</scope>
    <source>
        <strain evidence="4">1063</strain>
    </source>
</reference>
<dbReference type="Proteomes" id="UP000824088">
    <property type="component" value="Unassembled WGS sequence"/>
</dbReference>
<reference evidence="4" key="1">
    <citation type="submission" date="2020-10" db="EMBL/GenBank/DDBJ databases">
        <authorList>
            <person name="Gilroy R."/>
        </authorList>
    </citation>
    <scope>NUCLEOTIDE SEQUENCE</scope>
    <source>
        <strain evidence="4">1063</strain>
    </source>
</reference>
<dbReference type="EMBL" id="DVMN01000051">
    <property type="protein sequence ID" value="HIU21152.1"/>
    <property type="molecule type" value="Genomic_DNA"/>
</dbReference>
<dbReference type="SMART" id="SM00642">
    <property type="entry name" value="Aamy"/>
    <property type="match status" value="1"/>
</dbReference>
<accession>A0A9D1HRW6</accession>
<organism evidence="4 5">
    <name type="scientific">Candidatus Limadaptatus stercorigallinarum</name>
    <dbReference type="NCBI Taxonomy" id="2840845"/>
    <lineage>
        <taxon>Bacteria</taxon>
        <taxon>Bacillati</taxon>
        <taxon>Bacillota</taxon>
        <taxon>Clostridia</taxon>
        <taxon>Eubacteriales</taxon>
        <taxon>Candidatus Limadaptatus</taxon>
    </lineage>
</organism>
<dbReference type="CDD" id="cd11338">
    <property type="entry name" value="AmyAc_CMD"/>
    <property type="match status" value="1"/>
</dbReference>
<dbReference type="Pfam" id="PF00128">
    <property type="entry name" value="Alpha-amylase"/>
    <property type="match status" value="1"/>
</dbReference>
<dbReference type="PANTHER" id="PTHR10357">
    <property type="entry name" value="ALPHA-AMYLASE FAMILY MEMBER"/>
    <property type="match status" value="1"/>
</dbReference>
<evidence type="ECO:0000256" key="2">
    <source>
        <dbReference type="ARBA" id="ARBA00023295"/>
    </source>
</evidence>
<dbReference type="InterPro" id="IPR045857">
    <property type="entry name" value="O16G_dom_2"/>
</dbReference>
<evidence type="ECO:0000313" key="5">
    <source>
        <dbReference type="Proteomes" id="UP000824088"/>
    </source>
</evidence>
<evidence type="ECO:0000256" key="1">
    <source>
        <dbReference type="ARBA" id="ARBA00022801"/>
    </source>
</evidence>
<dbReference type="Gene3D" id="3.20.20.80">
    <property type="entry name" value="Glycosidases"/>
    <property type="match status" value="1"/>
</dbReference>
<comment type="caution">
    <text evidence="4">The sequence shown here is derived from an EMBL/GenBank/DDBJ whole genome shotgun (WGS) entry which is preliminary data.</text>
</comment>
<dbReference type="PANTHER" id="PTHR10357:SF210">
    <property type="entry name" value="MALTODEXTRIN GLUCOSIDASE"/>
    <property type="match status" value="1"/>
</dbReference>
<sequence>MYYDPLRDKTPYGATASGQPTTFRFTLPSAEKADRVTVILRRGTEEFRADLRFARFDGDGLVYEGAASVPTAGLWYYRFESVSGGRTTYYGRGKGGCAVAGEWLPEWQLTVTKRAYKTPDWAKSGVVYQIFADRFARAGEVRFCKKGRLHADWYELPDIAGEGQDYRADDFFGGNAEGIISRLSYLAGLGVTTLYLSPVFLSSSNHRYDTADYMRGDELFGGDEGIKKLCAEARKHGMRVVLDGVFNHTGADSVYFNKFGTFPGKGAYQGKDSPYYGWYTFYDYPDNYHCWWGSTVVPTVDKSAEGFRKLVCGKGGVIDKWTKAGADGWRLDVVDELPTDFTDLLCAKIRSAKKDALVIGEVWEDASDKISYGTWRPYFMGDELDGVMNYPFRRAIFDLITKGDREGFRDAVTLIAEHYPKESMDVCFTLLGSHDTVRALTALSGVDAPYTKEERRGYRLSDEYYAFAKLRLKAAAILQYTLPGVPCVYYGDEAGVQGFEDPLNRGTYPWGREDDDLLGHYRALGELRRRNANALRGTLRFAEDDELTVFERVSEDGKDVLRTLYNPCFHAVCREVNACDAFTGEGVDTLWIPPLSACVVAFSAR</sequence>
<dbReference type="InterPro" id="IPR017853">
    <property type="entry name" value="GH"/>
</dbReference>
<dbReference type="GO" id="GO:0016798">
    <property type="term" value="F:hydrolase activity, acting on glycosyl bonds"/>
    <property type="evidence" value="ECO:0007669"/>
    <property type="project" value="UniProtKB-KW"/>
</dbReference>
<name>A0A9D1HRW6_9FIRM</name>
<dbReference type="GO" id="GO:0005975">
    <property type="term" value="P:carbohydrate metabolic process"/>
    <property type="evidence" value="ECO:0007669"/>
    <property type="project" value="InterPro"/>
</dbReference>
<dbReference type="SUPFAM" id="SSF51445">
    <property type="entry name" value="(Trans)glycosidases"/>
    <property type="match status" value="1"/>
</dbReference>
<keyword evidence="2" id="KW-0326">Glycosidase</keyword>
<feature type="domain" description="Glycosyl hydrolase family 13 catalytic" evidence="3">
    <location>
        <begin position="129"/>
        <end position="528"/>
    </location>
</feature>
<evidence type="ECO:0000259" key="3">
    <source>
        <dbReference type="SMART" id="SM00642"/>
    </source>
</evidence>
<protein>
    <submittedName>
        <fullName evidence="4">Glycoside hydrolase family 13 protein</fullName>
    </submittedName>
</protein>